<evidence type="ECO:0000313" key="1">
    <source>
        <dbReference type="EMBL" id="MBA4679646.1"/>
    </source>
</evidence>
<reference evidence="1" key="1">
    <citation type="journal article" date="2013" name="J. Plant Res.">
        <title>Effect of fungi and light on seed germination of three Opuntia species from semiarid lands of central Mexico.</title>
        <authorList>
            <person name="Delgado-Sanchez P."/>
            <person name="Jimenez-Bremont J.F."/>
            <person name="Guerrero-Gonzalez Mde L."/>
            <person name="Flores J."/>
        </authorList>
    </citation>
    <scope>NUCLEOTIDE SEQUENCE</scope>
    <source>
        <tissue evidence="1">Cladode</tissue>
    </source>
</reference>
<proteinExistence type="predicted"/>
<name>A0A7C9F0K2_OPUST</name>
<organism evidence="1">
    <name type="scientific">Opuntia streptacantha</name>
    <name type="common">Prickly pear cactus</name>
    <name type="synonym">Opuntia cardona</name>
    <dbReference type="NCBI Taxonomy" id="393608"/>
    <lineage>
        <taxon>Eukaryota</taxon>
        <taxon>Viridiplantae</taxon>
        <taxon>Streptophyta</taxon>
        <taxon>Embryophyta</taxon>
        <taxon>Tracheophyta</taxon>
        <taxon>Spermatophyta</taxon>
        <taxon>Magnoliopsida</taxon>
        <taxon>eudicotyledons</taxon>
        <taxon>Gunneridae</taxon>
        <taxon>Pentapetalae</taxon>
        <taxon>Caryophyllales</taxon>
        <taxon>Cactineae</taxon>
        <taxon>Cactaceae</taxon>
        <taxon>Opuntioideae</taxon>
        <taxon>Opuntia</taxon>
    </lineage>
</organism>
<dbReference type="AlphaFoldDB" id="A0A7C9F0K2"/>
<accession>A0A7C9F0K2</accession>
<reference evidence="1" key="2">
    <citation type="submission" date="2020-07" db="EMBL/GenBank/DDBJ databases">
        <authorList>
            <person name="Vera ALvarez R."/>
            <person name="Arias-Moreno D.M."/>
            <person name="Jimenez-Jacinto V."/>
            <person name="Jimenez-Bremont J.F."/>
            <person name="Swaminathan K."/>
            <person name="Moose S.P."/>
            <person name="Guerrero-Gonzalez M.L."/>
            <person name="Marino-Ramirez L."/>
            <person name="Landsman D."/>
            <person name="Rodriguez-Kessler M."/>
            <person name="Delgado-Sanchez P."/>
        </authorList>
    </citation>
    <scope>NUCLEOTIDE SEQUENCE</scope>
    <source>
        <tissue evidence="1">Cladode</tissue>
    </source>
</reference>
<dbReference type="EMBL" id="GISG01284087">
    <property type="protein sequence ID" value="MBA4679646.1"/>
    <property type="molecule type" value="Transcribed_RNA"/>
</dbReference>
<sequence length="136" mass="15188">MYFFEFIILQPFTNFPTSPSLCNGNSIFQSCFVLYHNLRPYRPSCIVPSIAFTTSSNLISSLSHTQSLLPPYMTTPHYLHTPTAPQQTYKNTSPILTISSTPAFPSILSFLTITSTSATSPPHGHLLCFHHMHCCC</sequence>
<protein>
    <submittedName>
        <fullName evidence="1">Uncharacterized protein</fullName>
    </submittedName>
</protein>